<keyword evidence="2" id="KW-0282">Flagellum</keyword>
<gene>
    <name evidence="2" type="ORF">FHS48_000660</name>
</gene>
<dbReference type="Pfam" id="PF07309">
    <property type="entry name" value="FlaF"/>
    <property type="match status" value="1"/>
</dbReference>
<keyword evidence="2" id="KW-0969">Cilium</keyword>
<evidence type="ECO:0000313" key="2">
    <source>
        <dbReference type="EMBL" id="MBB6209258.1"/>
    </source>
</evidence>
<keyword evidence="3" id="KW-1185">Reference proteome</keyword>
<dbReference type="EMBL" id="JACIIX010000002">
    <property type="protein sequence ID" value="MBB6209258.1"/>
    <property type="molecule type" value="Genomic_DNA"/>
</dbReference>
<organism evidence="2 3">
    <name type="scientific">Novispirillum itersonii</name>
    <name type="common">Aquaspirillum itersonii</name>
    <dbReference type="NCBI Taxonomy" id="189"/>
    <lineage>
        <taxon>Bacteria</taxon>
        <taxon>Pseudomonadati</taxon>
        <taxon>Pseudomonadota</taxon>
        <taxon>Alphaproteobacteria</taxon>
        <taxon>Rhodospirillales</taxon>
        <taxon>Novispirillaceae</taxon>
        <taxon>Novispirillum</taxon>
    </lineage>
</organism>
<dbReference type="RefSeq" id="WP_184261422.1">
    <property type="nucleotide sequence ID" value="NZ_JACIIX010000002.1"/>
</dbReference>
<accession>A0A7W9ZD17</accession>
<dbReference type="GO" id="GO:0044781">
    <property type="term" value="P:bacterial-type flagellum organization"/>
    <property type="evidence" value="ECO:0007669"/>
    <property type="project" value="InterPro"/>
</dbReference>
<dbReference type="InterPro" id="IPR010845">
    <property type="entry name" value="FlaF"/>
</dbReference>
<comment type="caution">
    <text evidence="2">The sequence shown here is derived from an EMBL/GenBank/DDBJ whole genome shotgun (WGS) entry which is preliminary data.</text>
</comment>
<sequence>MSNKTLLKHYDAPIEAGNPQRTEAWALLQAAVRIKTAQTSGDADALRAAVRLNWRLWTILQADLLEPTSPVPTEIRANMLSLAAFVDKQTVRFLSEGETSLLDSLISINREISRGLSSADESPAETQGQGPSTSSEA</sequence>
<evidence type="ECO:0000256" key="1">
    <source>
        <dbReference type="SAM" id="MobiDB-lite"/>
    </source>
</evidence>
<feature type="region of interest" description="Disordered" evidence="1">
    <location>
        <begin position="116"/>
        <end position="137"/>
    </location>
</feature>
<protein>
    <submittedName>
        <fullName evidence="2">Flagellar protein FlaF</fullName>
    </submittedName>
</protein>
<reference evidence="2 3" key="1">
    <citation type="submission" date="2020-08" db="EMBL/GenBank/DDBJ databases">
        <title>Genomic Encyclopedia of Type Strains, Phase IV (KMG-IV): sequencing the most valuable type-strain genomes for metagenomic binning, comparative biology and taxonomic classification.</title>
        <authorList>
            <person name="Goeker M."/>
        </authorList>
    </citation>
    <scope>NUCLEOTIDE SEQUENCE [LARGE SCALE GENOMIC DNA]</scope>
    <source>
        <strain evidence="2 3">DSM 11590</strain>
    </source>
</reference>
<proteinExistence type="predicted"/>
<keyword evidence="2" id="KW-0966">Cell projection</keyword>
<name>A0A7W9ZD17_NOVIT</name>
<dbReference type="AlphaFoldDB" id="A0A7W9ZD17"/>
<dbReference type="Proteomes" id="UP000544872">
    <property type="component" value="Unassembled WGS sequence"/>
</dbReference>
<evidence type="ECO:0000313" key="3">
    <source>
        <dbReference type="Proteomes" id="UP000544872"/>
    </source>
</evidence>